<reference evidence="2 3" key="1">
    <citation type="submission" date="2016-10" db="EMBL/GenBank/DDBJ databases">
        <authorList>
            <person name="de Groot N.N."/>
        </authorList>
    </citation>
    <scope>NUCLEOTIDE SEQUENCE [LARGE SCALE GENOMIC DNA]</scope>
    <source>
        <strain evidence="2 3">HLD2</strain>
    </source>
</reference>
<proteinExistence type="predicted"/>
<dbReference type="EMBL" id="FMWD01000003">
    <property type="protein sequence ID" value="SCZ55363.1"/>
    <property type="molecule type" value="Genomic_DNA"/>
</dbReference>
<evidence type="ECO:0000313" key="2">
    <source>
        <dbReference type="EMBL" id="SCZ55363.1"/>
    </source>
</evidence>
<dbReference type="STRING" id="415747.SAMN03097708_01115"/>
<sequence>MNVKVIATNLCSHRPNLEHELQDLEIDYELVIAEEHPEVIEKYGIRHSPNLVVDDEVIFRGQPSEHELREFFAGRQH</sequence>
<gene>
    <name evidence="2" type="ORF">SAMN03097708_01115</name>
</gene>
<dbReference type="SUPFAM" id="SSF52833">
    <property type="entry name" value="Thioredoxin-like"/>
    <property type="match status" value="1"/>
</dbReference>
<feature type="domain" description="Thioredoxin-like fold" evidence="1">
    <location>
        <begin position="1"/>
        <end position="72"/>
    </location>
</feature>
<name>A0A1G5Q0N3_9GAMM</name>
<keyword evidence="3" id="KW-1185">Reference proteome</keyword>
<dbReference type="OrthoDB" id="8564041at2"/>
<protein>
    <submittedName>
        <fullName evidence="2">Thioredoxin domain-containing protein</fullName>
    </submittedName>
</protein>
<dbReference type="Proteomes" id="UP000199648">
    <property type="component" value="Unassembled WGS sequence"/>
</dbReference>
<dbReference type="RefSeq" id="WP_092993698.1">
    <property type="nucleotide sequence ID" value="NZ_FMWD01000003.1"/>
</dbReference>
<dbReference type="InterPro" id="IPR036249">
    <property type="entry name" value="Thioredoxin-like_sf"/>
</dbReference>
<accession>A0A1G5Q0N3</accession>
<dbReference type="AlphaFoldDB" id="A0A1G5Q0N3"/>
<dbReference type="Gene3D" id="3.40.30.10">
    <property type="entry name" value="Glutaredoxin"/>
    <property type="match status" value="1"/>
</dbReference>
<organism evidence="2 3">
    <name type="scientific">Thiohalomonas denitrificans</name>
    <dbReference type="NCBI Taxonomy" id="415747"/>
    <lineage>
        <taxon>Bacteria</taxon>
        <taxon>Pseudomonadati</taxon>
        <taxon>Pseudomonadota</taxon>
        <taxon>Gammaproteobacteria</taxon>
        <taxon>Thiohalomonadales</taxon>
        <taxon>Thiohalomonadaceae</taxon>
        <taxon>Thiohalomonas</taxon>
    </lineage>
</organism>
<dbReference type="Pfam" id="PF13192">
    <property type="entry name" value="Thioredoxin_3"/>
    <property type="match status" value="1"/>
</dbReference>
<dbReference type="InterPro" id="IPR012336">
    <property type="entry name" value="Thioredoxin-like_fold"/>
</dbReference>
<evidence type="ECO:0000313" key="3">
    <source>
        <dbReference type="Proteomes" id="UP000199648"/>
    </source>
</evidence>
<evidence type="ECO:0000259" key="1">
    <source>
        <dbReference type="Pfam" id="PF13192"/>
    </source>
</evidence>